<feature type="signal peptide" evidence="1">
    <location>
        <begin position="1"/>
        <end position="24"/>
    </location>
</feature>
<dbReference type="PROSITE" id="PS51257">
    <property type="entry name" value="PROKAR_LIPOPROTEIN"/>
    <property type="match status" value="1"/>
</dbReference>
<keyword evidence="1" id="KW-0732">Signal</keyword>
<name>A0A841JVF5_9BACT</name>
<dbReference type="OrthoDB" id="6637379at2"/>
<sequence>MKIRHLLAGAALAAIANMGMIACAQTNFIPSAAVNPEQTNTQNGKPSFDPDREYRRLIEIENKGDLTSIRQIFWKSPSAVFIGKTPSAQVAKLGNWAGFWGDDAIAELEGIVRSNLHITPDYSRVKTVFLAKDVAETYAPIELTVSFAGLDPAPRSLLQIVDWVSTDDGWKIATIIALPIPLVAAK</sequence>
<dbReference type="EMBL" id="JACHEK010000004">
    <property type="protein sequence ID" value="MBB6144515.1"/>
    <property type="molecule type" value="Genomic_DNA"/>
</dbReference>
<protein>
    <recommendedName>
        <fullName evidence="4">SnoaL-like domain-containing protein</fullName>
    </recommendedName>
</protein>
<organism evidence="2 3">
    <name type="scientific">Silvibacterium bohemicum</name>
    <dbReference type="NCBI Taxonomy" id="1577686"/>
    <lineage>
        <taxon>Bacteria</taxon>
        <taxon>Pseudomonadati</taxon>
        <taxon>Acidobacteriota</taxon>
        <taxon>Terriglobia</taxon>
        <taxon>Terriglobales</taxon>
        <taxon>Acidobacteriaceae</taxon>
        <taxon>Silvibacterium</taxon>
    </lineage>
</organism>
<keyword evidence="3" id="KW-1185">Reference proteome</keyword>
<evidence type="ECO:0008006" key="4">
    <source>
        <dbReference type="Google" id="ProtNLM"/>
    </source>
</evidence>
<dbReference type="SUPFAM" id="SSF54427">
    <property type="entry name" value="NTF2-like"/>
    <property type="match status" value="1"/>
</dbReference>
<proteinExistence type="predicted"/>
<accession>A0A841JVF5</accession>
<gene>
    <name evidence="2" type="ORF">HNQ77_002467</name>
</gene>
<evidence type="ECO:0000313" key="2">
    <source>
        <dbReference type="EMBL" id="MBB6144515.1"/>
    </source>
</evidence>
<evidence type="ECO:0000313" key="3">
    <source>
        <dbReference type="Proteomes" id="UP000538666"/>
    </source>
</evidence>
<dbReference type="AlphaFoldDB" id="A0A841JVF5"/>
<reference evidence="2 3" key="1">
    <citation type="submission" date="2020-08" db="EMBL/GenBank/DDBJ databases">
        <title>Genomic Encyclopedia of Type Strains, Phase IV (KMG-IV): sequencing the most valuable type-strain genomes for metagenomic binning, comparative biology and taxonomic classification.</title>
        <authorList>
            <person name="Goeker M."/>
        </authorList>
    </citation>
    <scope>NUCLEOTIDE SEQUENCE [LARGE SCALE GENOMIC DNA]</scope>
    <source>
        <strain evidence="2 3">DSM 103733</strain>
    </source>
</reference>
<dbReference type="Proteomes" id="UP000538666">
    <property type="component" value="Unassembled WGS sequence"/>
</dbReference>
<comment type="caution">
    <text evidence="2">The sequence shown here is derived from an EMBL/GenBank/DDBJ whole genome shotgun (WGS) entry which is preliminary data.</text>
</comment>
<dbReference type="InterPro" id="IPR032710">
    <property type="entry name" value="NTF2-like_dom_sf"/>
</dbReference>
<feature type="chain" id="PRO_5032465363" description="SnoaL-like domain-containing protein" evidence="1">
    <location>
        <begin position="25"/>
        <end position="186"/>
    </location>
</feature>
<dbReference type="RefSeq" id="WP_156185864.1">
    <property type="nucleotide sequence ID" value="NZ_JACHEK010000004.1"/>
</dbReference>
<evidence type="ECO:0000256" key="1">
    <source>
        <dbReference type="SAM" id="SignalP"/>
    </source>
</evidence>